<evidence type="ECO:0000256" key="1">
    <source>
        <dbReference type="SAM" id="MobiDB-lite"/>
    </source>
</evidence>
<feature type="region of interest" description="Disordered" evidence="1">
    <location>
        <begin position="25"/>
        <end position="44"/>
    </location>
</feature>
<feature type="compositionally biased region" description="Polar residues" evidence="1">
    <location>
        <begin position="34"/>
        <end position="44"/>
    </location>
</feature>
<dbReference type="Pfam" id="PF11259">
    <property type="entry name" value="DUF3060"/>
    <property type="match status" value="1"/>
</dbReference>
<organism evidence="2 3">
    <name type="scientific">Mycolicibacillus koreensis</name>
    <dbReference type="NCBI Taxonomy" id="1069220"/>
    <lineage>
        <taxon>Bacteria</taxon>
        <taxon>Bacillati</taxon>
        <taxon>Actinomycetota</taxon>
        <taxon>Actinomycetes</taxon>
        <taxon>Mycobacteriales</taxon>
        <taxon>Mycobacteriaceae</taxon>
        <taxon>Mycolicibacillus</taxon>
    </lineage>
</organism>
<name>A0A7I7SFN7_9MYCO</name>
<reference evidence="2 3" key="1">
    <citation type="submission" date="2017-04" db="EMBL/GenBank/DDBJ databases">
        <title>The new phylogeny of genus Mycobacterium.</title>
        <authorList>
            <person name="Tortoli E."/>
            <person name="Trovato A."/>
            <person name="Cirillo D.M."/>
        </authorList>
    </citation>
    <scope>NUCLEOTIDE SEQUENCE [LARGE SCALE GENOMIC DNA]</scope>
    <source>
        <strain evidence="2 3">KCTC 19819</strain>
    </source>
</reference>
<dbReference type="AlphaFoldDB" id="A0A7I7SFN7"/>
<dbReference type="OrthoDB" id="4752871at2"/>
<comment type="caution">
    <text evidence="2">The sequence shown here is derived from an EMBL/GenBank/DDBJ whole genome shotgun (WGS) entry which is preliminary data.</text>
</comment>
<evidence type="ECO:0000313" key="2">
    <source>
        <dbReference type="EMBL" id="OSC35775.1"/>
    </source>
</evidence>
<evidence type="ECO:0000313" key="3">
    <source>
        <dbReference type="Proteomes" id="UP000193577"/>
    </source>
</evidence>
<dbReference type="RefSeq" id="WP_069392798.1">
    <property type="nucleotide sequence ID" value="NZ_AP022594.1"/>
</dbReference>
<keyword evidence="3" id="KW-1185">Reference proteome</keyword>
<protein>
    <submittedName>
        <fullName evidence="2">Uncharacterized protein</fullName>
    </submittedName>
</protein>
<accession>A0A7I7SFN7</accession>
<proteinExistence type="predicted"/>
<sequence length="131" mass="13367">MRRHRVPAALAVLLLAGVPVGCGSRQDSAEPASGSPTAQLQVGDTVNYGSVGTTAELDCGDGKSLNVGGSNNTLTVTGTCHSVKIGGTDNKITVERIDAELSIVGFNNTVTYRDGDPAVSDLGSENTVHRG</sequence>
<dbReference type="Proteomes" id="UP000193577">
    <property type="component" value="Unassembled WGS sequence"/>
</dbReference>
<dbReference type="InterPro" id="IPR021417">
    <property type="entry name" value="DUF3060"/>
</dbReference>
<gene>
    <name evidence="2" type="ORF">B8W67_01530</name>
</gene>
<dbReference type="EMBL" id="NCXO01000002">
    <property type="protein sequence ID" value="OSC35775.1"/>
    <property type="molecule type" value="Genomic_DNA"/>
</dbReference>